<comment type="subcellular location">
    <subcellularLocation>
        <location evidence="1">Membrane</location>
        <topology evidence="1">Multi-pass membrane protein</topology>
    </subcellularLocation>
</comment>
<dbReference type="GeneID" id="20039521"/>
<feature type="transmembrane region" description="Helical" evidence="9">
    <location>
        <begin position="626"/>
        <end position="645"/>
    </location>
</feature>
<evidence type="ECO:0000256" key="2">
    <source>
        <dbReference type="ARBA" id="ARBA00006595"/>
    </source>
</evidence>
<dbReference type="Gene3D" id="1.20.1250.20">
    <property type="entry name" value="MFS general substrate transporter like domains"/>
    <property type="match status" value="2"/>
</dbReference>
<dbReference type="AlphaFoldDB" id="W7A842"/>
<dbReference type="OrthoDB" id="330047at2759"/>
<feature type="transmembrane region" description="Helical" evidence="9">
    <location>
        <begin position="532"/>
        <end position="550"/>
    </location>
</feature>
<evidence type="ECO:0000256" key="8">
    <source>
        <dbReference type="SAM" id="MobiDB-lite"/>
    </source>
</evidence>
<dbReference type="InterPro" id="IPR052599">
    <property type="entry name" value="SLC43A_AATransporter"/>
</dbReference>
<evidence type="ECO:0000256" key="1">
    <source>
        <dbReference type="ARBA" id="ARBA00004141"/>
    </source>
</evidence>
<dbReference type="GO" id="GO:0006865">
    <property type="term" value="P:amino acid transport"/>
    <property type="evidence" value="ECO:0007669"/>
    <property type="project" value="UniProtKB-KW"/>
</dbReference>
<gene>
    <name evidence="10" type="ORF">C922_04247</name>
</gene>
<comment type="similarity">
    <text evidence="2">Belongs to the SLC43A transporter (TC 2.A.1.44) family.</text>
</comment>
<feature type="transmembrane region" description="Helical" evidence="9">
    <location>
        <begin position="556"/>
        <end position="580"/>
    </location>
</feature>
<keyword evidence="6 9" id="KW-1133">Transmembrane helix</keyword>
<evidence type="ECO:0000256" key="4">
    <source>
        <dbReference type="ARBA" id="ARBA00022692"/>
    </source>
</evidence>
<feature type="transmembrane region" description="Helical" evidence="9">
    <location>
        <begin position="152"/>
        <end position="176"/>
    </location>
</feature>
<evidence type="ECO:0000256" key="7">
    <source>
        <dbReference type="ARBA" id="ARBA00023136"/>
    </source>
</evidence>
<dbReference type="RefSeq" id="XP_008818054.1">
    <property type="nucleotide sequence ID" value="XM_008819832.1"/>
</dbReference>
<keyword evidence="4 9" id="KW-0812">Transmembrane</keyword>
<feature type="transmembrane region" description="Helical" evidence="9">
    <location>
        <begin position="508"/>
        <end position="527"/>
    </location>
</feature>
<feature type="transmembrane region" description="Helical" evidence="9">
    <location>
        <begin position="33"/>
        <end position="54"/>
    </location>
</feature>
<dbReference type="PANTHER" id="PTHR20772">
    <property type="entry name" value="PROTEIN FMP42"/>
    <property type="match status" value="1"/>
</dbReference>
<dbReference type="PANTHER" id="PTHR20772:SF2">
    <property type="entry name" value="PROTEIN FMP42"/>
    <property type="match status" value="1"/>
</dbReference>
<feature type="transmembrane region" description="Helical" evidence="9">
    <location>
        <begin position="97"/>
        <end position="117"/>
    </location>
</feature>
<keyword evidence="7 9" id="KW-0472">Membrane</keyword>
<protein>
    <recommendedName>
        <fullName evidence="12">Major facilitator superfamily (MFS) profile domain-containing protein</fullName>
    </recommendedName>
</protein>
<feature type="transmembrane region" description="Helical" evidence="9">
    <location>
        <begin position="213"/>
        <end position="236"/>
    </location>
</feature>
<evidence type="ECO:0000256" key="3">
    <source>
        <dbReference type="ARBA" id="ARBA00022448"/>
    </source>
</evidence>
<keyword evidence="11" id="KW-1185">Reference proteome</keyword>
<feature type="region of interest" description="Disordered" evidence="8">
    <location>
        <begin position="283"/>
        <end position="306"/>
    </location>
</feature>
<sequence length="657" mass="73977">MEESSKKKERNGVLENFLRKGIDISKFSTRKKYALLMLFCVYIITCVGIFFNWISLSDFFYHGNVYIDDCKNVHSGGRKNLEGKSYSCEEQDKRVQALYPIILCSNFIMSAISGVFFDYFGPKITALIGHTFNIISWILIGLQKEGKNNTIIFGAIFLGLSCDSSYIPILSLIYLFEENHTMYTVILGCCASLSFSIPIFLDLFTSPNDAQSFQLICLLYCAIILVPFFFVLLIFLPLKHMSGGDPVAEEAQGSNNKTLQELEGYLVSGVPPMDGPVGSPIDREVDSPTHRPVNSRIDRPADDPVEFPYDRPCSSQGDQLSLHRGRHVADEALVSLYAEYEHELEGEKNNLRELMIERALTSSSFSLSSANGCVLRRVGTHTSSNFIQREEGSNDVFSQKGSSSLIMDERYGRSSSVRGSIPTGGGSIKRDISNKNEVIHLDGKLSKNVDYKRNCNIRPPKCNETGSNFFSIRYLSICYYFTIYNLSLVNYNECAKLFFADYSDVQELLKIFGPLSVISCAAFGFLIRKFHILLIILSLLMSSLLMYLFAVMRSKLFAYLSTLFYLIVTGCYTTQLYCYIQLMFPKRHFGKIAGTTSMISGLLSLLNIPIYNYFIVDYSKSDPNPFAYVVIALLASTSPLLLLTYRRANGGLLPRER</sequence>
<reference evidence="10 11" key="1">
    <citation type="submission" date="2013-02" db="EMBL/GenBank/DDBJ databases">
        <title>The Genome Sequence of Plasmodium inui San Antonio 1.</title>
        <authorList>
            <consortium name="The Broad Institute Genome Sequencing Platform"/>
            <consortium name="The Broad Institute Genome Sequencing Center for Infectious Disease"/>
            <person name="Neafsey D."/>
            <person name="Cheeseman I."/>
            <person name="Volkman S."/>
            <person name="Adams J."/>
            <person name="Walker B."/>
            <person name="Young S.K."/>
            <person name="Zeng Q."/>
            <person name="Gargeya S."/>
            <person name="Fitzgerald M."/>
            <person name="Haas B."/>
            <person name="Abouelleil A."/>
            <person name="Alvarado L."/>
            <person name="Arachchi H.M."/>
            <person name="Berlin A.M."/>
            <person name="Chapman S.B."/>
            <person name="Dewar J."/>
            <person name="Goldberg J."/>
            <person name="Griggs A."/>
            <person name="Gujja S."/>
            <person name="Hansen M."/>
            <person name="Howarth C."/>
            <person name="Imamovic A."/>
            <person name="Larimer J."/>
            <person name="McCowan C."/>
            <person name="Murphy C."/>
            <person name="Neiman D."/>
            <person name="Pearson M."/>
            <person name="Priest M."/>
            <person name="Roberts A."/>
            <person name="Saif S."/>
            <person name="Shea T."/>
            <person name="Sisk P."/>
            <person name="Sykes S."/>
            <person name="Wortman J."/>
            <person name="Nusbaum C."/>
            <person name="Birren B."/>
        </authorList>
    </citation>
    <scope>NUCLEOTIDE SEQUENCE [LARGE SCALE GENOMIC DNA]</scope>
    <source>
        <strain evidence="10 11">San Antonio 1</strain>
    </source>
</reference>
<feature type="transmembrane region" description="Helical" evidence="9">
    <location>
        <begin position="470"/>
        <end position="488"/>
    </location>
</feature>
<name>W7A842_9APIC</name>
<dbReference type="SUPFAM" id="SSF103473">
    <property type="entry name" value="MFS general substrate transporter"/>
    <property type="match status" value="1"/>
</dbReference>
<evidence type="ECO:0000256" key="9">
    <source>
        <dbReference type="SAM" id="Phobius"/>
    </source>
</evidence>
<keyword evidence="5" id="KW-0029">Amino-acid transport</keyword>
<dbReference type="EMBL" id="KI965480">
    <property type="protein sequence ID" value="EUD65304.1"/>
    <property type="molecule type" value="Genomic_DNA"/>
</dbReference>
<evidence type="ECO:0000256" key="5">
    <source>
        <dbReference type="ARBA" id="ARBA00022970"/>
    </source>
</evidence>
<proteinExistence type="inferred from homology"/>
<evidence type="ECO:0000313" key="11">
    <source>
        <dbReference type="Proteomes" id="UP000030640"/>
    </source>
</evidence>
<dbReference type="InterPro" id="IPR036259">
    <property type="entry name" value="MFS_trans_sf"/>
</dbReference>
<evidence type="ECO:0000313" key="10">
    <source>
        <dbReference type="EMBL" id="EUD65304.1"/>
    </source>
</evidence>
<dbReference type="Proteomes" id="UP000030640">
    <property type="component" value="Unassembled WGS sequence"/>
</dbReference>
<dbReference type="CDD" id="cd06174">
    <property type="entry name" value="MFS"/>
    <property type="match status" value="1"/>
</dbReference>
<keyword evidence="3" id="KW-0813">Transport</keyword>
<dbReference type="VEuPathDB" id="PlasmoDB:C922_04247"/>
<feature type="transmembrane region" description="Helical" evidence="9">
    <location>
        <begin position="124"/>
        <end position="140"/>
    </location>
</feature>
<evidence type="ECO:0000256" key="6">
    <source>
        <dbReference type="ARBA" id="ARBA00022989"/>
    </source>
</evidence>
<evidence type="ECO:0008006" key="12">
    <source>
        <dbReference type="Google" id="ProtNLM"/>
    </source>
</evidence>
<feature type="transmembrane region" description="Helical" evidence="9">
    <location>
        <begin position="592"/>
        <end position="614"/>
    </location>
</feature>
<accession>W7A842</accession>
<dbReference type="GO" id="GO:0016020">
    <property type="term" value="C:membrane"/>
    <property type="evidence" value="ECO:0007669"/>
    <property type="project" value="UniProtKB-SubCell"/>
</dbReference>
<organism evidence="10 11">
    <name type="scientific">Plasmodium inui San Antonio 1</name>
    <dbReference type="NCBI Taxonomy" id="1237626"/>
    <lineage>
        <taxon>Eukaryota</taxon>
        <taxon>Sar</taxon>
        <taxon>Alveolata</taxon>
        <taxon>Apicomplexa</taxon>
        <taxon>Aconoidasida</taxon>
        <taxon>Haemosporida</taxon>
        <taxon>Plasmodiidae</taxon>
        <taxon>Plasmodium</taxon>
        <taxon>Plasmodium (Plasmodium)</taxon>
    </lineage>
</organism>
<feature type="transmembrane region" description="Helical" evidence="9">
    <location>
        <begin position="183"/>
        <end position="201"/>
    </location>
</feature>